<name>A0AAN7J2Z3_QUERU</name>
<reference evidence="1 2" key="1">
    <citation type="journal article" date="2023" name="G3 (Bethesda)">
        <title>A haplotype-resolved chromosome-scale genome for Quercus rubra L. provides insights into the genetics of adaptive traits for red oak species.</title>
        <authorList>
            <person name="Kapoor B."/>
            <person name="Jenkins J."/>
            <person name="Schmutz J."/>
            <person name="Zhebentyayeva T."/>
            <person name="Kuelheim C."/>
            <person name="Coggeshall M."/>
            <person name="Heim C."/>
            <person name="Lasky J.R."/>
            <person name="Leites L."/>
            <person name="Islam-Faridi N."/>
            <person name="Romero-Severson J."/>
            <person name="DeLeo V.L."/>
            <person name="Lucas S.M."/>
            <person name="Lazic D."/>
            <person name="Gailing O."/>
            <person name="Carlson J."/>
            <person name="Staton M."/>
        </authorList>
    </citation>
    <scope>NUCLEOTIDE SEQUENCE [LARGE SCALE GENOMIC DNA]</scope>
    <source>
        <strain evidence="1">Pseudo-F2</strain>
    </source>
</reference>
<keyword evidence="2" id="KW-1185">Reference proteome</keyword>
<dbReference type="InterPro" id="IPR053021">
    <property type="entry name" value="Chloroplast_ADK"/>
</dbReference>
<dbReference type="EMBL" id="JAXUIC010000003">
    <property type="protein sequence ID" value="KAK4595901.1"/>
    <property type="molecule type" value="Genomic_DNA"/>
</dbReference>
<evidence type="ECO:0000313" key="1">
    <source>
        <dbReference type="EMBL" id="KAK4595901.1"/>
    </source>
</evidence>
<proteinExistence type="predicted"/>
<sequence>MSNNSTSESVFLSFTRLWKVFYDDKDRPNRYLLAKELISRPDAEDLEIIYGDVEEKSGQGPSLFDNAVGIFSSLNRFMKAISK</sequence>
<protein>
    <submittedName>
        <fullName evidence="1">Uncharacterized protein</fullName>
    </submittedName>
</protein>
<evidence type="ECO:0000313" key="2">
    <source>
        <dbReference type="Proteomes" id="UP001324115"/>
    </source>
</evidence>
<dbReference type="PANTHER" id="PTHR35509:SF1">
    <property type="entry name" value="DOMAIN PROTEIN, PUTATIVE (DUF1995)-RELATED"/>
    <property type="match status" value="1"/>
</dbReference>
<gene>
    <name evidence="1" type="ORF">RGQ29_014118</name>
</gene>
<dbReference type="AlphaFoldDB" id="A0AAN7J2Z3"/>
<accession>A0AAN7J2Z3</accession>
<dbReference type="Proteomes" id="UP001324115">
    <property type="component" value="Unassembled WGS sequence"/>
</dbReference>
<organism evidence="1 2">
    <name type="scientific">Quercus rubra</name>
    <name type="common">Northern red oak</name>
    <name type="synonym">Quercus borealis</name>
    <dbReference type="NCBI Taxonomy" id="3512"/>
    <lineage>
        <taxon>Eukaryota</taxon>
        <taxon>Viridiplantae</taxon>
        <taxon>Streptophyta</taxon>
        <taxon>Embryophyta</taxon>
        <taxon>Tracheophyta</taxon>
        <taxon>Spermatophyta</taxon>
        <taxon>Magnoliopsida</taxon>
        <taxon>eudicotyledons</taxon>
        <taxon>Gunneridae</taxon>
        <taxon>Pentapetalae</taxon>
        <taxon>rosids</taxon>
        <taxon>fabids</taxon>
        <taxon>Fagales</taxon>
        <taxon>Fagaceae</taxon>
        <taxon>Quercus</taxon>
    </lineage>
</organism>
<comment type="caution">
    <text evidence="1">The sequence shown here is derived from an EMBL/GenBank/DDBJ whole genome shotgun (WGS) entry which is preliminary data.</text>
</comment>
<dbReference type="PANTHER" id="PTHR35509">
    <property type="entry name" value="DOMAIN PROTEIN, PUTATIVE (DUF1995)-RELATED"/>
    <property type="match status" value="1"/>
</dbReference>